<protein>
    <submittedName>
        <fullName evidence="1">Uncharacterized protein</fullName>
    </submittedName>
</protein>
<accession>A0A0A9BTA4</accession>
<sequence length="49" mass="5640">MHLCPMNVVIVLMPLSANAIFSLELCTYYCSLFVSAHPIRYSEFEPKFI</sequence>
<name>A0A0A9BTA4_ARUDO</name>
<reference evidence="1" key="1">
    <citation type="submission" date="2014-09" db="EMBL/GenBank/DDBJ databases">
        <authorList>
            <person name="Magalhaes I.L.F."/>
            <person name="Oliveira U."/>
            <person name="Santos F.R."/>
            <person name="Vidigal T.H.D.A."/>
            <person name="Brescovit A.D."/>
            <person name="Santos A.J."/>
        </authorList>
    </citation>
    <scope>NUCLEOTIDE SEQUENCE</scope>
    <source>
        <tissue evidence="1">Shoot tissue taken approximately 20 cm above the soil surface</tissue>
    </source>
</reference>
<reference evidence="1" key="2">
    <citation type="journal article" date="2015" name="Data Brief">
        <title>Shoot transcriptome of the giant reed, Arundo donax.</title>
        <authorList>
            <person name="Barrero R.A."/>
            <person name="Guerrero F.D."/>
            <person name="Moolhuijzen P."/>
            <person name="Goolsby J.A."/>
            <person name="Tidwell J."/>
            <person name="Bellgard S.E."/>
            <person name="Bellgard M.I."/>
        </authorList>
    </citation>
    <scope>NUCLEOTIDE SEQUENCE</scope>
    <source>
        <tissue evidence="1">Shoot tissue taken approximately 20 cm above the soil surface</tissue>
    </source>
</reference>
<proteinExistence type="predicted"/>
<organism evidence="1">
    <name type="scientific">Arundo donax</name>
    <name type="common">Giant reed</name>
    <name type="synonym">Donax arundinaceus</name>
    <dbReference type="NCBI Taxonomy" id="35708"/>
    <lineage>
        <taxon>Eukaryota</taxon>
        <taxon>Viridiplantae</taxon>
        <taxon>Streptophyta</taxon>
        <taxon>Embryophyta</taxon>
        <taxon>Tracheophyta</taxon>
        <taxon>Spermatophyta</taxon>
        <taxon>Magnoliopsida</taxon>
        <taxon>Liliopsida</taxon>
        <taxon>Poales</taxon>
        <taxon>Poaceae</taxon>
        <taxon>PACMAD clade</taxon>
        <taxon>Arundinoideae</taxon>
        <taxon>Arundineae</taxon>
        <taxon>Arundo</taxon>
    </lineage>
</organism>
<dbReference type="EMBL" id="GBRH01231374">
    <property type="protein sequence ID" value="JAD66521.1"/>
    <property type="molecule type" value="Transcribed_RNA"/>
</dbReference>
<dbReference type="AlphaFoldDB" id="A0A0A9BTA4"/>
<evidence type="ECO:0000313" key="1">
    <source>
        <dbReference type="EMBL" id="JAD66521.1"/>
    </source>
</evidence>